<keyword evidence="5" id="KW-0325">Glycoprotein</keyword>
<name>A0AAV9JWM0_9PEZI</name>
<comment type="similarity">
    <text evidence="1">Belongs to the peptidase S28 family.</text>
</comment>
<dbReference type="EMBL" id="JAVFHQ010000003">
    <property type="protein sequence ID" value="KAK4549922.1"/>
    <property type="molecule type" value="Genomic_DNA"/>
</dbReference>
<evidence type="ECO:0000256" key="5">
    <source>
        <dbReference type="ARBA" id="ARBA00023180"/>
    </source>
</evidence>
<evidence type="ECO:0000313" key="7">
    <source>
        <dbReference type="Proteomes" id="UP001324427"/>
    </source>
</evidence>
<keyword evidence="2" id="KW-0645">Protease</keyword>
<proteinExistence type="inferred from homology"/>
<dbReference type="AlphaFoldDB" id="A0AAV9JWM0"/>
<dbReference type="Gene3D" id="3.40.50.1820">
    <property type="entry name" value="alpha/beta hydrolase"/>
    <property type="match status" value="2"/>
</dbReference>
<protein>
    <recommendedName>
        <fullName evidence="8">Serine carboxypeptidase</fullName>
    </recommendedName>
</protein>
<evidence type="ECO:0000256" key="4">
    <source>
        <dbReference type="ARBA" id="ARBA00022801"/>
    </source>
</evidence>
<dbReference type="PANTHER" id="PTHR11010">
    <property type="entry name" value="PROTEASE S28 PRO-X CARBOXYPEPTIDASE-RELATED"/>
    <property type="match status" value="1"/>
</dbReference>
<keyword evidence="7" id="KW-1185">Reference proteome</keyword>
<comment type="caution">
    <text evidence="6">The sequence shown here is derived from an EMBL/GenBank/DDBJ whole genome shotgun (WGS) entry which is preliminary data.</text>
</comment>
<organism evidence="6 7">
    <name type="scientific">Oleoguttula mirabilis</name>
    <dbReference type="NCBI Taxonomy" id="1507867"/>
    <lineage>
        <taxon>Eukaryota</taxon>
        <taxon>Fungi</taxon>
        <taxon>Dikarya</taxon>
        <taxon>Ascomycota</taxon>
        <taxon>Pezizomycotina</taxon>
        <taxon>Dothideomycetes</taxon>
        <taxon>Dothideomycetidae</taxon>
        <taxon>Mycosphaerellales</taxon>
        <taxon>Teratosphaeriaceae</taxon>
        <taxon>Oleoguttula</taxon>
    </lineage>
</organism>
<dbReference type="GO" id="GO:0070008">
    <property type="term" value="F:serine-type exopeptidase activity"/>
    <property type="evidence" value="ECO:0007669"/>
    <property type="project" value="InterPro"/>
</dbReference>
<dbReference type="GO" id="GO:0006508">
    <property type="term" value="P:proteolysis"/>
    <property type="evidence" value="ECO:0007669"/>
    <property type="project" value="UniProtKB-KW"/>
</dbReference>
<dbReference type="InterPro" id="IPR008758">
    <property type="entry name" value="Peptidase_S28"/>
</dbReference>
<dbReference type="Pfam" id="PF05577">
    <property type="entry name" value="Peptidase_S28"/>
    <property type="match status" value="1"/>
</dbReference>
<evidence type="ECO:0000313" key="6">
    <source>
        <dbReference type="EMBL" id="KAK4549922.1"/>
    </source>
</evidence>
<dbReference type="PANTHER" id="PTHR11010:SF117">
    <property type="entry name" value="SERINE PROTEASE 16"/>
    <property type="match status" value="1"/>
</dbReference>
<sequence length="464" mass="51966">MADEAYFAENAVFPGLEEYDLTSKTTAWIGILSLRLRKLDRMLIEFYPGYGGSYAGAFNAFLRVQYPHIFWGTISSSGVTKAIYDYWEYYEPIAQYGPPSCITAQKTLVDVVDTILFKNSTNLTAQLKTAFGLGNVTYDDDFANVLFVDASGLSYWQSLNWDPAITDNTFYEYCDIISNASAVYDNTNLSSTAAYLIKEAGHNATTALVSQMLNFIGWINAEAVVPCAEEGLSQDQCYSGHNATVYAADDLSQYTWRSWDYQVCVISILRVETPADVRSLFRCTQWGFLQTGASVPADQQPIISRLLDIPYEMLVCNYAFNITAPADVEAINKYGGYDIAYDRLAIIGGEWDPWRPATPQAYGYGAKNRTSTINEPDILIPKAVHHVSLQLGCVSAHQVGSSANGLQWDENGIFGNQTNSTFPPQTIQKTQSEERHFVHAWMEEWREERCAREKRDAAAHDVLR</sequence>
<evidence type="ECO:0000256" key="1">
    <source>
        <dbReference type="ARBA" id="ARBA00011079"/>
    </source>
</evidence>
<keyword evidence="4" id="KW-0378">Hydrolase</keyword>
<dbReference type="InterPro" id="IPR029058">
    <property type="entry name" value="AB_hydrolase_fold"/>
</dbReference>
<evidence type="ECO:0000256" key="3">
    <source>
        <dbReference type="ARBA" id="ARBA00022729"/>
    </source>
</evidence>
<evidence type="ECO:0000256" key="2">
    <source>
        <dbReference type="ARBA" id="ARBA00022670"/>
    </source>
</evidence>
<accession>A0AAV9JWM0</accession>
<dbReference type="GO" id="GO:0008239">
    <property type="term" value="F:dipeptidyl-peptidase activity"/>
    <property type="evidence" value="ECO:0007669"/>
    <property type="project" value="TreeGrafter"/>
</dbReference>
<dbReference type="Proteomes" id="UP001324427">
    <property type="component" value="Unassembled WGS sequence"/>
</dbReference>
<keyword evidence="3" id="KW-0732">Signal</keyword>
<reference evidence="6 7" key="1">
    <citation type="submission" date="2021-11" db="EMBL/GenBank/DDBJ databases">
        <title>Black yeast isolated from Biological Soil Crust.</title>
        <authorList>
            <person name="Kurbessoian T."/>
        </authorList>
    </citation>
    <scope>NUCLEOTIDE SEQUENCE [LARGE SCALE GENOMIC DNA]</scope>
    <source>
        <strain evidence="6 7">CCFEE 5522</strain>
    </source>
</reference>
<gene>
    <name evidence="6" type="ORF">LTR36_005223</name>
</gene>
<evidence type="ECO:0008006" key="8">
    <source>
        <dbReference type="Google" id="ProtNLM"/>
    </source>
</evidence>